<feature type="region of interest" description="Disordered" evidence="2">
    <location>
        <begin position="107"/>
        <end position="131"/>
    </location>
</feature>
<evidence type="ECO:0000256" key="1">
    <source>
        <dbReference type="SAM" id="Coils"/>
    </source>
</evidence>
<evidence type="ECO:0000313" key="4">
    <source>
        <dbReference type="WBParaSite" id="PTRK_0000176000.1"/>
    </source>
</evidence>
<sequence length="131" mass="14545">MKDINITSKTSCSELKNYLEELREENNIQRSNAHQVRVNCDRANFHHQHIDAGNEKLAVRLKNLRGPPSFPEGGTVDLTESSWVEVISPPPAVEILPVAAIEEMPSSPAAEILPAETEENGEDSDGRWVCQ</sequence>
<proteinExistence type="predicted"/>
<keyword evidence="1" id="KW-0175">Coiled coil</keyword>
<feature type="coiled-coil region" evidence="1">
    <location>
        <begin position="12"/>
        <end position="39"/>
    </location>
</feature>
<dbReference type="Proteomes" id="UP000038045">
    <property type="component" value="Unplaced"/>
</dbReference>
<protein>
    <submittedName>
        <fullName evidence="4">Uncharacterized protein</fullName>
    </submittedName>
</protein>
<keyword evidence="3" id="KW-1185">Reference proteome</keyword>
<dbReference type="WBParaSite" id="PTRK_0000176000.1">
    <property type="protein sequence ID" value="PTRK_0000176000.1"/>
    <property type="gene ID" value="PTRK_0000176000"/>
</dbReference>
<organism evidence="3 4">
    <name type="scientific">Parastrongyloides trichosuri</name>
    <name type="common">Possum-specific nematode worm</name>
    <dbReference type="NCBI Taxonomy" id="131310"/>
    <lineage>
        <taxon>Eukaryota</taxon>
        <taxon>Metazoa</taxon>
        <taxon>Ecdysozoa</taxon>
        <taxon>Nematoda</taxon>
        <taxon>Chromadorea</taxon>
        <taxon>Rhabditida</taxon>
        <taxon>Tylenchina</taxon>
        <taxon>Panagrolaimomorpha</taxon>
        <taxon>Strongyloidoidea</taxon>
        <taxon>Strongyloididae</taxon>
        <taxon>Parastrongyloides</taxon>
    </lineage>
</organism>
<dbReference type="AlphaFoldDB" id="A0A0N4Z435"/>
<evidence type="ECO:0000256" key="2">
    <source>
        <dbReference type="SAM" id="MobiDB-lite"/>
    </source>
</evidence>
<accession>A0A0N4Z435</accession>
<name>A0A0N4Z435_PARTI</name>
<reference evidence="4" key="1">
    <citation type="submission" date="2017-02" db="UniProtKB">
        <authorList>
            <consortium name="WormBaseParasite"/>
        </authorList>
    </citation>
    <scope>IDENTIFICATION</scope>
</reference>
<evidence type="ECO:0000313" key="3">
    <source>
        <dbReference type="Proteomes" id="UP000038045"/>
    </source>
</evidence>